<dbReference type="PANTHER" id="PTHR24355">
    <property type="entry name" value="G PROTEIN-COUPLED RECEPTOR KINASE/RIBOSOMAL PROTEIN S6 KINASE"/>
    <property type="match status" value="1"/>
</dbReference>
<dbReference type="PROSITE" id="PS00108">
    <property type="entry name" value="PROTEIN_KINASE_ST"/>
    <property type="match status" value="1"/>
</dbReference>
<keyword evidence="6" id="KW-1185">Reference proteome</keyword>
<dbReference type="InterPro" id="IPR008271">
    <property type="entry name" value="Ser/Thr_kinase_AS"/>
</dbReference>
<evidence type="ECO:0000256" key="4">
    <source>
        <dbReference type="ARBA" id="ARBA00022777"/>
    </source>
</evidence>
<keyword evidence="5" id="KW-0067">ATP-binding</keyword>
<dbReference type="Proteomes" id="UP000186698">
    <property type="component" value="Chromosome 2L"/>
</dbReference>
<dbReference type="SUPFAM" id="SSF56112">
    <property type="entry name" value="Protein kinase-like (PK-like)"/>
    <property type="match status" value="1"/>
</dbReference>
<dbReference type="GO" id="GO:0004672">
    <property type="term" value="F:protein kinase activity"/>
    <property type="evidence" value="ECO:0000318"/>
    <property type="project" value="GO_Central"/>
</dbReference>
<dbReference type="PROSITE" id="PS50011">
    <property type="entry name" value="PROTEIN_KINASE_DOM"/>
    <property type="match status" value="1"/>
</dbReference>
<dbReference type="FunFam" id="1.10.510.10:FF:000571">
    <property type="entry name" value="Maternal embryonic leucine zipper kinase"/>
    <property type="match status" value="1"/>
</dbReference>
<dbReference type="GO" id="GO:0004674">
    <property type="term" value="F:protein serine/threonine kinase activity"/>
    <property type="evidence" value="ECO:0007669"/>
    <property type="project" value="UniProtKB-KW"/>
</dbReference>
<dbReference type="Pfam" id="PF00069">
    <property type="entry name" value="Pkinase"/>
    <property type="match status" value="1"/>
</dbReference>
<dbReference type="InterPro" id="IPR045270">
    <property type="entry name" value="STKc_AGC"/>
</dbReference>
<keyword evidence="4 7" id="KW-0418">Kinase</keyword>
<dbReference type="OMA" id="YCASAIH"/>
<evidence type="ECO:0000256" key="1">
    <source>
        <dbReference type="ARBA" id="ARBA00022527"/>
    </source>
</evidence>
<dbReference type="OrthoDB" id="3205605at2759"/>
<reference evidence="7" key="1">
    <citation type="submission" date="2025-08" db="UniProtKB">
        <authorList>
            <consortium name="RefSeq"/>
        </authorList>
    </citation>
    <scope>IDENTIFICATION</scope>
    <source>
        <strain evidence="7">J_2021</strain>
        <tissue evidence="7">Erythrocytes</tissue>
    </source>
</reference>
<evidence type="ECO:0000313" key="6">
    <source>
        <dbReference type="Proteomes" id="UP000186698"/>
    </source>
</evidence>
<gene>
    <name evidence="7" type="primary">LOC108707957</name>
</gene>
<dbReference type="PaxDb" id="8355-A0A1L8HD64"/>
<dbReference type="Bgee" id="108707957">
    <property type="expression patterns" value="Expressed in camera-type eye and 7 other cell types or tissues"/>
</dbReference>
<dbReference type="GO" id="GO:0005524">
    <property type="term" value="F:ATP binding"/>
    <property type="evidence" value="ECO:0007669"/>
    <property type="project" value="UniProtKB-KW"/>
</dbReference>
<organism evidence="6 7">
    <name type="scientific">Xenopus laevis</name>
    <name type="common">African clawed frog</name>
    <dbReference type="NCBI Taxonomy" id="8355"/>
    <lineage>
        <taxon>Eukaryota</taxon>
        <taxon>Metazoa</taxon>
        <taxon>Chordata</taxon>
        <taxon>Craniata</taxon>
        <taxon>Vertebrata</taxon>
        <taxon>Euteleostomi</taxon>
        <taxon>Amphibia</taxon>
        <taxon>Batrachia</taxon>
        <taxon>Anura</taxon>
        <taxon>Pipoidea</taxon>
        <taxon>Pipidae</taxon>
        <taxon>Xenopodinae</taxon>
        <taxon>Xenopus</taxon>
        <taxon>Xenopus</taxon>
    </lineage>
</organism>
<dbReference type="Gene3D" id="3.30.200.20">
    <property type="entry name" value="Phosphorylase Kinase, domain 1"/>
    <property type="match status" value="1"/>
</dbReference>
<name>A0A1L8HD64_XENLA</name>
<keyword evidence="1" id="KW-0723">Serine/threonine-protein kinase</keyword>
<protein>
    <submittedName>
        <fullName evidence="7">Ribosomal protein S6 kinase-related protein</fullName>
    </submittedName>
</protein>
<keyword evidence="3" id="KW-0547">Nucleotide-binding</keyword>
<dbReference type="AlphaFoldDB" id="A0A1L8HD64"/>
<dbReference type="CTD" id="108707957"/>
<dbReference type="RefSeq" id="XP_018101616.1">
    <property type="nucleotide sequence ID" value="XM_018246127.2"/>
</dbReference>
<evidence type="ECO:0000256" key="3">
    <source>
        <dbReference type="ARBA" id="ARBA00022741"/>
    </source>
</evidence>
<dbReference type="InterPro" id="IPR000719">
    <property type="entry name" value="Prot_kinase_dom"/>
</dbReference>
<accession>A0A1L8HD64</accession>
<evidence type="ECO:0000256" key="5">
    <source>
        <dbReference type="ARBA" id="ARBA00022840"/>
    </source>
</evidence>
<dbReference type="KEGG" id="xla:108707957"/>
<dbReference type="InterPro" id="IPR011009">
    <property type="entry name" value="Kinase-like_dom_sf"/>
</dbReference>
<evidence type="ECO:0000313" key="7">
    <source>
        <dbReference type="RefSeq" id="XP_018101616.1"/>
    </source>
</evidence>
<proteinExistence type="predicted"/>
<sequence>MGAASSDTKGGSPLSTNLRIRPWKNLLNDNSLAASGLDRLWATGRTVKERLKTTQATGAQEEKTNDRPLSQCISLFLPEFPVWSPTGQTHLKILGCVAKGSLGPVLKVLDCSQQKIFAVKVLPKGEILRRNTLKQCKEEVSIQRHVKHPFIQGFGESWQGQRHLYIMCSYCSFGDLYSLWSSSKCIDEDTVRLFGAELVSVLAYLHDVGIIHRDVKMENVLLDERGHLKLTDFGFSSQLAFGEHVYTICGTLQYMAPEVLSGGPYNHSADWWSLGVLLFALATGKFPVAPEKDHVSMLERVNQGSYDIPEHLSHGLAHLLKELLCKVPRLRLRYLHQFKHHPFFRSMSFDPILLQKFPVEFVMSMRKSEMTDLPEINLFEDFDCELTDHLTLPCPA</sequence>
<dbReference type="CDD" id="cd05123">
    <property type="entry name" value="STKc_AGC"/>
    <property type="match status" value="1"/>
</dbReference>
<dbReference type="GeneID" id="108707957"/>
<keyword evidence="2" id="KW-0808">Transferase</keyword>
<dbReference type="SMART" id="SM00220">
    <property type="entry name" value="S_TKc"/>
    <property type="match status" value="1"/>
</dbReference>
<dbReference type="Gene3D" id="1.10.510.10">
    <property type="entry name" value="Transferase(Phosphotransferase) domain 1"/>
    <property type="match status" value="1"/>
</dbReference>
<evidence type="ECO:0000256" key="2">
    <source>
        <dbReference type="ARBA" id="ARBA00022679"/>
    </source>
</evidence>
<dbReference type="PANTHER" id="PTHR24355:SF1">
    <property type="entry name" value="RIBOSOMAL PROTEIN S6 KINASE-RELATED PROTEIN"/>
    <property type="match status" value="1"/>
</dbReference>